<evidence type="ECO:0000313" key="3">
    <source>
        <dbReference type="EMBL" id="MBB5715020.1"/>
    </source>
</evidence>
<feature type="domain" description="Activator of Hsp90 ATPase homologue 1/2-like C-terminal" evidence="2">
    <location>
        <begin position="15"/>
        <end position="145"/>
    </location>
</feature>
<dbReference type="Proteomes" id="UP000546200">
    <property type="component" value="Unassembled WGS sequence"/>
</dbReference>
<dbReference type="CDD" id="cd08896">
    <property type="entry name" value="SRPBCC_CalC_Aha1-like_3"/>
    <property type="match status" value="1"/>
</dbReference>
<dbReference type="InterPro" id="IPR013538">
    <property type="entry name" value="ASHA1/2-like_C"/>
</dbReference>
<sequence length="153" mass="17337">MTDTPHELTISRLMRAPRAAVWQAFTDHQADWWCPKPWTAEIHVRELRPGGRAEMTMRGPNGEVFPNNGVYLDVVPAERVVFTDAFTADWQPAGPFMVGIMEFADEDGGTRYTGRARHWTPEAAEKHRAMGFEQGWGKVAEQWEEVARRIAGA</sequence>
<dbReference type="SUPFAM" id="SSF55961">
    <property type="entry name" value="Bet v1-like"/>
    <property type="match status" value="1"/>
</dbReference>
<protein>
    <submittedName>
        <fullName evidence="3">Uncharacterized protein YndB with AHSA1/START domain</fullName>
    </submittedName>
</protein>
<dbReference type="RefSeq" id="WP_184056943.1">
    <property type="nucleotide sequence ID" value="NZ_JACIJK010000005.1"/>
</dbReference>
<evidence type="ECO:0000259" key="2">
    <source>
        <dbReference type="Pfam" id="PF08327"/>
    </source>
</evidence>
<keyword evidence="4" id="KW-1185">Reference proteome</keyword>
<organism evidence="3 4">
    <name type="scientific">Sphingomonas aerophila</name>
    <dbReference type="NCBI Taxonomy" id="1344948"/>
    <lineage>
        <taxon>Bacteria</taxon>
        <taxon>Pseudomonadati</taxon>
        <taxon>Pseudomonadota</taxon>
        <taxon>Alphaproteobacteria</taxon>
        <taxon>Sphingomonadales</taxon>
        <taxon>Sphingomonadaceae</taxon>
        <taxon>Sphingomonas</taxon>
    </lineage>
</organism>
<comment type="caution">
    <text evidence="3">The sequence shown here is derived from an EMBL/GenBank/DDBJ whole genome shotgun (WGS) entry which is preliminary data.</text>
</comment>
<name>A0A7W9BD63_9SPHN</name>
<dbReference type="Gene3D" id="3.30.530.20">
    <property type="match status" value="1"/>
</dbReference>
<evidence type="ECO:0000256" key="1">
    <source>
        <dbReference type="ARBA" id="ARBA00006817"/>
    </source>
</evidence>
<dbReference type="Pfam" id="PF08327">
    <property type="entry name" value="AHSA1"/>
    <property type="match status" value="1"/>
</dbReference>
<proteinExistence type="inferred from homology"/>
<comment type="similarity">
    <text evidence="1">Belongs to the AHA1 family.</text>
</comment>
<dbReference type="AlphaFoldDB" id="A0A7W9BD63"/>
<dbReference type="EMBL" id="JACIJK010000005">
    <property type="protein sequence ID" value="MBB5715020.1"/>
    <property type="molecule type" value="Genomic_DNA"/>
</dbReference>
<evidence type="ECO:0000313" key="4">
    <source>
        <dbReference type="Proteomes" id="UP000546200"/>
    </source>
</evidence>
<dbReference type="InterPro" id="IPR023393">
    <property type="entry name" value="START-like_dom_sf"/>
</dbReference>
<reference evidence="3 4" key="1">
    <citation type="submission" date="2020-08" db="EMBL/GenBank/DDBJ databases">
        <title>Genomic Encyclopedia of Type Strains, Phase IV (KMG-IV): sequencing the most valuable type-strain genomes for metagenomic binning, comparative biology and taxonomic classification.</title>
        <authorList>
            <person name="Goeker M."/>
        </authorList>
    </citation>
    <scope>NUCLEOTIDE SEQUENCE [LARGE SCALE GENOMIC DNA]</scope>
    <source>
        <strain evidence="3 4">DSM 100044</strain>
    </source>
</reference>
<gene>
    <name evidence="3" type="ORF">FHS94_001861</name>
</gene>
<accession>A0A7W9BD63</accession>